<dbReference type="Gene3D" id="1.20.142.10">
    <property type="entry name" value="Poly(ADP-ribose) polymerase, regulatory domain"/>
    <property type="match status" value="1"/>
</dbReference>
<dbReference type="EC" id="2.4.2.30" evidence="1"/>
<organism evidence="7 8">
    <name type="scientific">Paragonimus heterotremus</name>
    <dbReference type="NCBI Taxonomy" id="100268"/>
    <lineage>
        <taxon>Eukaryota</taxon>
        <taxon>Metazoa</taxon>
        <taxon>Spiralia</taxon>
        <taxon>Lophotrochozoa</taxon>
        <taxon>Platyhelminthes</taxon>
        <taxon>Trematoda</taxon>
        <taxon>Digenea</taxon>
        <taxon>Plagiorchiida</taxon>
        <taxon>Troglotremata</taxon>
        <taxon>Troglotrematidae</taxon>
        <taxon>Paragonimus</taxon>
    </lineage>
</organism>
<dbReference type="Proteomes" id="UP000748531">
    <property type="component" value="Unassembled WGS sequence"/>
</dbReference>
<reference evidence="7" key="1">
    <citation type="submission" date="2019-05" db="EMBL/GenBank/DDBJ databases">
        <title>Annotation for the trematode Paragonimus heterotremus.</title>
        <authorList>
            <person name="Choi Y.-J."/>
        </authorList>
    </citation>
    <scope>NUCLEOTIDE SEQUENCE</scope>
    <source>
        <strain evidence="7">LC</strain>
    </source>
</reference>
<evidence type="ECO:0000259" key="6">
    <source>
        <dbReference type="PROSITE" id="PS51060"/>
    </source>
</evidence>
<protein>
    <recommendedName>
        <fullName evidence="1">NAD(+) ADP-ribosyltransferase</fullName>
        <ecNumber evidence="1">2.4.2.30</ecNumber>
    </recommendedName>
</protein>
<dbReference type="OrthoDB" id="429950at2759"/>
<name>A0A8J4T8I2_9TREM</name>
<keyword evidence="4" id="KW-0520">NAD</keyword>
<dbReference type="AlphaFoldDB" id="A0A8J4T8I2"/>
<dbReference type="InterPro" id="IPR036616">
    <property type="entry name" value="Poly(ADP-ribose)pol_reg_dom_sf"/>
</dbReference>
<dbReference type="GO" id="GO:1990404">
    <property type="term" value="F:NAD+-protein mono-ADP-ribosyltransferase activity"/>
    <property type="evidence" value="ECO:0007669"/>
    <property type="project" value="TreeGrafter"/>
</dbReference>
<dbReference type="PANTHER" id="PTHR10459:SF60">
    <property type="entry name" value="POLY [ADP-RIBOSE] POLYMERASE 2"/>
    <property type="match status" value="1"/>
</dbReference>
<keyword evidence="8" id="KW-1185">Reference proteome</keyword>
<feature type="domain" description="PARP alpha-helical" evidence="6">
    <location>
        <begin position="1"/>
        <end position="34"/>
    </location>
</feature>
<comment type="catalytic activity">
    <reaction evidence="5">
        <text>NAD(+) + (ADP-D-ribosyl)n-acceptor = nicotinamide + (ADP-D-ribosyl)n+1-acceptor + H(+).</text>
        <dbReference type="EC" id="2.4.2.30"/>
    </reaction>
</comment>
<dbReference type="InterPro" id="IPR050800">
    <property type="entry name" value="ARTD/PARP"/>
</dbReference>
<keyword evidence="3" id="KW-0808">Transferase</keyword>
<sequence length="128" mass="13926">MRVPPLLHTTDEVEEKLELLQALDGIEVAVDILKTDTASTQSALDQRYKQLECDLEPLERTSMFSREPTGGGVLLDSPSTDMVVDVSNEFGGGRSVDQYTECGSGVSIFEDFNSSGLESQKGHDTQKG</sequence>
<accession>A0A8J4T8I2</accession>
<dbReference type="InterPro" id="IPR004102">
    <property type="entry name" value="Poly(ADP-ribose)pol_reg_dom"/>
</dbReference>
<dbReference type="GO" id="GO:0006302">
    <property type="term" value="P:double-strand break repair"/>
    <property type="evidence" value="ECO:0007669"/>
    <property type="project" value="TreeGrafter"/>
</dbReference>
<evidence type="ECO:0000256" key="4">
    <source>
        <dbReference type="ARBA" id="ARBA00023027"/>
    </source>
</evidence>
<gene>
    <name evidence="7" type="ORF">PHET_10355</name>
</gene>
<evidence type="ECO:0000313" key="7">
    <source>
        <dbReference type="EMBL" id="KAF5396824.1"/>
    </source>
</evidence>
<evidence type="ECO:0000256" key="2">
    <source>
        <dbReference type="ARBA" id="ARBA00022676"/>
    </source>
</evidence>
<keyword evidence="2" id="KW-0328">Glycosyltransferase</keyword>
<dbReference type="PROSITE" id="PS51060">
    <property type="entry name" value="PARP_ALPHA_HD"/>
    <property type="match status" value="1"/>
</dbReference>
<dbReference type="SUPFAM" id="SSF47587">
    <property type="entry name" value="Domain of poly(ADP-ribose) polymerase"/>
    <property type="match status" value="1"/>
</dbReference>
<evidence type="ECO:0000256" key="1">
    <source>
        <dbReference type="ARBA" id="ARBA00012020"/>
    </source>
</evidence>
<evidence type="ECO:0000256" key="3">
    <source>
        <dbReference type="ARBA" id="ARBA00022679"/>
    </source>
</evidence>
<evidence type="ECO:0000256" key="5">
    <source>
        <dbReference type="ARBA" id="ARBA00033987"/>
    </source>
</evidence>
<dbReference type="GO" id="GO:0005730">
    <property type="term" value="C:nucleolus"/>
    <property type="evidence" value="ECO:0007669"/>
    <property type="project" value="TreeGrafter"/>
</dbReference>
<dbReference type="GO" id="GO:0003950">
    <property type="term" value="F:NAD+ poly-ADP-ribosyltransferase activity"/>
    <property type="evidence" value="ECO:0007669"/>
    <property type="project" value="UniProtKB-EC"/>
</dbReference>
<dbReference type="Pfam" id="PF02877">
    <property type="entry name" value="PARP_reg"/>
    <property type="match status" value="1"/>
</dbReference>
<dbReference type="GO" id="GO:0070212">
    <property type="term" value="P:protein poly-ADP-ribosylation"/>
    <property type="evidence" value="ECO:0007669"/>
    <property type="project" value="TreeGrafter"/>
</dbReference>
<comment type="caution">
    <text evidence="7">The sequence shown here is derived from an EMBL/GenBank/DDBJ whole genome shotgun (WGS) entry which is preliminary data.</text>
</comment>
<evidence type="ECO:0000313" key="8">
    <source>
        <dbReference type="Proteomes" id="UP000748531"/>
    </source>
</evidence>
<proteinExistence type="predicted"/>
<dbReference type="PANTHER" id="PTHR10459">
    <property type="entry name" value="DNA LIGASE"/>
    <property type="match status" value="1"/>
</dbReference>
<dbReference type="EMBL" id="LUCH01007282">
    <property type="protein sequence ID" value="KAF5396824.1"/>
    <property type="molecule type" value="Genomic_DNA"/>
</dbReference>